<comment type="caution">
    <text evidence="3">The sequence shown here is derived from an EMBL/GenBank/DDBJ whole genome shotgun (WGS) entry which is preliminary data.</text>
</comment>
<accession>A0AAV2IKZ7</accession>
<feature type="domain" description="RanBD1" evidence="2">
    <location>
        <begin position="142"/>
        <end position="265"/>
    </location>
</feature>
<feature type="compositionally biased region" description="Low complexity" evidence="1">
    <location>
        <begin position="71"/>
        <end position="84"/>
    </location>
</feature>
<dbReference type="InterPro" id="IPR000156">
    <property type="entry name" value="Ran_bind_dom"/>
</dbReference>
<feature type="compositionally biased region" description="Acidic residues" evidence="1">
    <location>
        <begin position="270"/>
        <end position="285"/>
    </location>
</feature>
<feature type="region of interest" description="Disordered" evidence="1">
    <location>
        <begin position="1"/>
        <end position="34"/>
    </location>
</feature>
<evidence type="ECO:0000313" key="3">
    <source>
        <dbReference type="EMBL" id="CAL1546758.1"/>
    </source>
</evidence>
<name>A0AAV2IKZ7_LYMST</name>
<feature type="compositionally biased region" description="Polar residues" evidence="1">
    <location>
        <begin position="347"/>
        <end position="357"/>
    </location>
</feature>
<proteinExistence type="predicted"/>
<dbReference type="Pfam" id="PF00638">
    <property type="entry name" value="Ran_BP1"/>
    <property type="match status" value="1"/>
</dbReference>
<protein>
    <recommendedName>
        <fullName evidence="2">RanBD1 domain-containing protein</fullName>
    </recommendedName>
</protein>
<feature type="non-terminal residue" evidence="3">
    <location>
        <position position="457"/>
    </location>
</feature>
<evidence type="ECO:0000313" key="4">
    <source>
        <dbReference type="Proteomes" id="UP001497497"/>
    </source>
</evidence>
<dbReference type="PROSITE" id="PS50196">
    <property type="entry name" value="RANBD1"/>
    <property type="match status" value="1"/>
</dbReference>
<evidence type="ECO:0000256" key="1">
    <source>
        <dbReference type="SAM" id="MobiDB-lite"/>
    </source>
</evidence>
<feature type="compositionally biased region" description="Basic and acidic residues" evidence="1">
    <location>
        <begin position="297"/>
        <end position="332"/>
    </location>
</feature>
<organism evidence="3 4">
    <name type="scientific">Lymnaea stagnalis</name>
    <name type="common">Great pond snail</name>
    <name type="synonym">Helix stagnalis</name>
    <dbReference type="NCBI Taxonomy" id="6523"/>
    <lineage>
        <taxon>Eukaryota</taxon>
        <taxon>Metazoa</taxon>
        <taxon>Spiralia</taxon>
        <taxon>Lophotrochozoa</taxon>
        <taxon>Mollusca</taxon>
        <taxon>Gastropoda</taxon>
        <taxon>Heterobranchia</taxon>
        <taxon>Euthyneura</taxon>
        <taxon>Panpulmonata</taxon>
        <taxon>Hygrophila</taxon>
        <taxon>Lymnaeoidea</taxon>
        <taxon>Lymnaeidae</taxon>
        <taxon>Lymnaea</taxon>
    </lineage>
</organism>
<feature type="compositionally biased region" description="Acidic residues" evidence="1">
    <location>
        <begin position="363"/>
        <end position="380"/>
    </location>
</feature>
<gene>
    <name evidence="3" type="ORF">GSLYS_00020135001</name>
</gene>
<feature type="compositionally biased region" description="Acidic residues" evidence="1">
    <location>
        <begin position="387"/>
        <end position="457"/>
    </location>
</feature>
<dbReference type="InterPro" id="IPR011993">
    <property type="entry name" value="PH-like_dom_sf"/>
</dbReference>
<keyword evidence="4" id="KW-1185">Reference proteome</keyword>
<dbReference type="Proteomes" id="UP001497497">
    <property type="component" value="Unassembled WGS sequence"/>
</dbReference>
<feature type="region of interest" description="Disordered" evidence="1">
    <location>
        <begin position="51"/>
        <end position="89"/>
    </location>
</feature>
<dbReference type="Gene3D" id="2.30.29.30">
    <property type="entry name" value="Pleckstrin-homology domain (PH domain)/Phosphotyrosine-binding domain (PTB)"/>
    <property type="match status" value="1"/>
</dbReference>
<dbReference type="SUPFAM" id="SSF50729">
    <property type="entry name" value="PH domain-like"/>
    <property type="match status" value="1"/>
</dbReference>
<dbReference type="EMBL" id="CAXITT010000851">
    <property type="protein sequence ID" value="CAL1546758.1"/>
    <property type="molecule type" value="Genomic_DNA"/>
</dbReference>
<dbReference type="AlphaFoldDB" id="A0AAV2IKZ7"/>
<sequence length="457" mass="51789">MESARSDMILCDSTVNKSDPKSTESEPTAAQGEFSLNLNCSEKMAGRFIVEEEEQEFLLDENSSSDDDTDGSSSDFSSEDSSMSNGPPYEGMVCVSKAITFSSQRDTGIFNNLEQTEVKRSHCWNGVGSKRNLQPYIGNTQLISLKCHILQSDTATGRWQRKVRGNIKIEQNKLEQQFRLVITHKTREMFADHVITSNMKLSPLSNSDRTLMCTWDVANSRLIKKRGKSSGLIVNPEPFIIKVVDTTKAKQLLKVFEDCPQQVSPVTIDDSSEDSSDVTSEDLSWEETSRKVFTSKATKDGRIGQDKHTPDRGQDSRLKFDLHTSKRDKTYVADENTGGQKYELRNKGNTMQQTTAGKHSISNDEEHDNETTDNEDDVEQDNVTTNNEDEDEQENETTNDEDYEEQDNETNNEDDEEQDNDTTNNEDDDEQDNETTNNEDDEEQDNETTNNEDDEEQ</sequence>
<reference evidence="3 4" key="1">
    <citation type="submission" date="2024-04" db="EMBL/GenBank/DDBJ databases">
        <authorList>
            <consortium name="Genoscope - CEA"/>
            <person name="William W."/>
        </authorList>
    </citation>
    <scope>NUCLEOTIDE SEQUENCE [LARGE SCALE GENOMIC DNA]</scope>
</reference>
<evidence type="ECO:0000259" key="2">
    <source>
        <dbReference type="PROSITE" id="PS50196"/>
    </source>
</evidence>
<feature type="compositionally biased region" description="Acidic residues" evidence="1">
    <location>
        <begin position="51"/>
        <end position="70"/>
    </location>
</feature>
<feature type="region of interest" description="Disordered" evidence="1">
    <location>
        <begin position="264"/>
        <end position="457"/>
    </location>
</feature>